<evidence type="ECO:0000256" key="3">
    <source>
        <dbReference type="ARBA" id="ARBA00022679"/>
    </source>
</evidence>
<keyword evidence="11" id="KW-1185">Reference proteome</keyword>
<name>A0A656HDV5_THINJ</name>
<dbReference type="GO" id="GO:0005975">
    <property type="term" value="P:carbohydrate metabolic process"/>
    <property type="evidence" value="ECO:0007669"/>
    <property type="project" value="InterPro"/>
</dbReference>
<dbReference type="SUPFAM" id="SSF52540">
    <property type="entry name" value="P-loop containing nucleoside triphosphate hydrolases"/>
    <property type="match status" value="1"/>
</dbReference>
<accession>A0A656HDV5</accession>
<dbReference type="NCBIfam" id="NF011997">
    <property type="entry name" value="PRK15453.1"/>
    <property type="match status" value="1"/>
</dbReference>
<keyword evidence="5 10" id="KW-0418">Kinase</keyword>
<dbReference type="InterPro" id="IPR006082">
    <property type="entry name" value="PRK"/>
</dbReference>
<dbReference type="RefSeq" id="WP_002708990.1">
    <property type="nucleotide sequence ID" value="NZ_JH651384.1"/>
</dbReference>
<evidence type="ECO:0000313" key="10">
    <source>
        <dbReference type="EMBL" id="EIJ35078.1"/>
    </source>
</evidence>
<evidence type="ECO:0000259" key="9">
    <source>
        <dbReference type="Pfam" id="PF00485"/>
    </source>
</evidence>
<evidence type="ECO:0000256" key="2">
    <source>
        <dbReference type="ARBA" id="ARBA00012042"/>
    </source>
</evidence>
<evidence type="ECO:0000256" key="1">
    <source>
        <dbReference type="ARBA" id="ARBA00009719"/>
    </source>
</evidence>
<proteinExistence type="inferred from homology"/>
<comment type="similarity">
    <text evidence="1 8">Belongs to the phosphoribulokinase family.</text>
</comment>
<dbReference type="AlphaFoldDB" id="A0A656HDV5"/>
<dbReference type="Pfam" id="PF00485">
    <property type="entry name" value="PRK"/>
    <property type="match status" value="1"/>
</dbReference>
<dbReference type="OrthoDB" id="9773443at2"/>
<sequence length="305" mass="34350">MSKKHPVIAVTGSSGAGTTFVKRAFEHIFYREQITAAVIEGDSFHSVTRPEFKQRSAVEPNFSHFGPEANDFHSLEALFKSYGETGSGKKRYYLHNDEEAKFHQKRLAEAGVTCTAGSGEFTPWEDTPAGTDILFYEGLHGLVKDISADKKYGGYDAAQYVDLGVGVVPSINLEWIQKISRDHAERGYSPEATVDTIMRRMPDYINHITPQFSRTHINFQRVPTVDTSNPFIARDIPTPDESFVIIRFADPKRFNVDFPYLLSMIHDSFMSRRNSIVVPGGKMVLAMELILNPIIHDMIESRNKA</sequence>
<evidence type="ECO:0000256" key="6">
    <source>
        <dbReference type="ARBA" id="ARBA00022840"/>
    </source>
</evidence>
<evidence type="ECO:0000313" key="11">
    <source>
        <dbReference type="Proteomes" id="UP000005317"/>
    </source>
</evidence>
<dbReference type="InterPro" id="IPR006083">
    <property type="entry name" value="PRK/URK"/>
</dbReference>
<keyword evidence="4" id="KW-0547">Nucleotide-binding</keyword>
<organism evidence="10 11">
    <name type="scientific">Thiothrix nivea (strain ATCC 35100 / DSM 5205 / JP2)</name>
    <dbReference type="NCBI Taxonomy" id="870187"/>
    <lineage>
        <taxon>Bacteria</taxon>
        <taxon>Pseudomonadati</taxon>
        <taxon>Pseudomonadota</taxon>
        <taxon>Gammaproteobacteria</taxon>
        <taxon>Thiotrichales</taxon>
        <taxon>Thiotrichaceae</taxon>
        <taxon>Thiothrix</taxon>
    </lineage>
</organism>
<evidence type="ECO:0000256" key="7">
    <source>
        <dbReference type="ARBA" id="ARBA00047663"/>
    </source>
</evidence>
<dbReference type="Proteomes" id="UP000005317">
    <property type="component" value="Unassembled WGS sequence"/>
</dbReference>
<dbReference type="PROSITE" id="PS00567">
    <property type="entry name" value="PHOSPHORIBULOKINASE"/>
    <property type="match status" value="1"/>
</dbReference>
<dbReference type="Gene3D" id="3.40.50.300">
    <property type="entry name" value="P-loop containing nucleotide triphosphate hydrolases"/>
    <property type="match status" value="1"/>
</dbReference>
<evidence type="ECO:0000256" key="4">
    <source>
        <dbReference type="ARBA" id="ARBA00022741"/>
    </source>
</evidence>
<dbReference type="GO" id="GO:0005524">
    <property type="term" value="F:ATP binding"/>
    <property type="evidence" value="ECO:0007669"/>
    <property type="project" value="UniProtKB-KW"/>
</dbReference>
<gene>
    <name evidence="10" type="ORF">Thini_2535</name>
</gene>
<dbReference type="PRINTS" id="PR00478">
    <property type="entry name" value="PHRIBLKINASE"/>
</dbReference>
<evidence type="ECO:0000256" key="5">
    <source>
        <dbReference type="ARBA" id="ARBA00022777"/>
    </source>
</evidence>
<feature type="domain" description="Phosphoribulokinase/uridine kinase" evidence="9">
    <location>
        <begin position="7"/>
        <end position="228"/>
    </location>
</feature>
<protein>
    <recommendedName>
        <fullName evidence="2 8">Phosphoribulokinase</fullName>
        <ecNumber evidence="2 8">2.7.1.19</ecNumber>
    </recommendedName>
</protein>
<evidence type="ECO:0000256" key="8">
    <source>
        <dbReference type="RuleBase" id="RU004082"/>
    </source>
</evidence>
<dbReference type="EC" id="2.7.1.19" evidence="2 8"/>
<dbReference type="GO" id="GO:0008974">
    <property type="term" value="F:phosphoribulokinase activity"/>
    <property type="evidence" value="ECO:0007669"/>
    <property type="project" value="UniProtKB-EC"/>
</dbReference>
<keyword evidence="6" id="KW-0067">ATP-binding</keyword>
<reference evidence="11" key="1">
    <citation type="journal article" date="2011" name="Stand. Genomic Sci.">
        <title>Genome sequence of the filamentous, gliding Thiothrix nivea neotype strain (JP2(T)).</title>
        <authorList>
            <person name="Lapidus A."/>
            <person name="Nolan M."/>
            <person name="Lucas S."/>
            <person name="Glavina Del Rio T."/>
            <person name="Tice H."/>
            <person name="Cheng J.F."/>
            <person name="Tapia R."/>
            <person name="Han C."/>
            <person name="Goodwin L."/>
            <person name="Pitluck S."/>
            <person name="Liolios K."/>
            <person name="Pagani I."/>
            <person name="Ivanova N."/>
            <person name="Huntemann M."/>
            <person name="Mavromatis K."/>
            <person name="Mikhailova N."/>
            <person name="Pati A."/>
            <person name="Chen A."/>
            <person name="Palaniappan K."/>
            <person name="Land M."/>
            <person name="Brambilla E.M."/>
            <person name="Rohde M."/>
            <person name="Abt B."/>
            <person name="Verbarg S."/>
            <person name="Goker M."/>
            <person name="Bristow J."/>
            <person name="Eisen J.A."/>
            <person name="Markowitz V."/>
            <person name="Hugenholtz P."/>
            <person name="Kyrpides N.C."/>
            <person name="Klenk H.P."/>
            <person name="Woyke T."/>
        </authorList>
    </citation>
    <scope>NUCLEOTIDE SEQUENCE [LARGE SCALE GENOMIC DNA]</scope>
    <source>
        <strain evidence="11">ATCC 35100 / DSM 5205 / JP2</strain>
    </source>
</reference>
<comment type="catalytic activity">
    <reaction evidence="7 8">
        <text>D-ribulose 5-phosphate + ATP = D-ribulose 1,5-bisphosphate + ADP + H(+)</text>
        <dbReference type="Rhea" id="RHEA:19365"/>
        <dbReference type="ChEBI" id="CHEBI:15378"/>
        <dbReference type="ChEBI" id="CHEBI:30616"/>
        <dbReference type="ChEBI" id="CHEBI:57870"/>
        <dbReference type="ChEBI" id="CHEBI:58121"/>
        <dbReference type="ChEBI" id="CHEBI:456216"/>
        <dbReference type="EC" id="2.7.1.19"/>
    </reaction>
</comment>
<dbReference type="EMBL" id="JH651384">
    <property type="protein sequence ID" value="EIJ35078.1"/>
    <property type="molecule type" value="Genomic_DNA"/>
</dbReference>
<dbReference type="InterPro" id="IPR027417">
    <property type="entry name" value="P-loop_NTPase"/>
</dbReference>
<keyword evidence="3" id="KW-0808">Transferase</keyword>